<dbReference type="Pfam" id="PF12849">
    <property type="entry name" value="PBP_like_2"/>
    <property type="match status" value="1"/>
</dbReference>
<dbReference type="PIRSF" id="PIRSF002756">
    <property type="entry name" value="PstS"/>
    <property type="match status" value="1"/>
</dbReference>
<comment type="caution">
    <text evidence="7">The sequence shown here is derived from an EMBL/GenBank/DDBJ whole genome shotgun (WGS) entry which is preliminary data.</text>
</comment>
<evidence type="ECO:0000313" key="7">
    <source>
        <dbReference type="EMBL" id="TNL96109.1"/>
    </source>
</evidence>
<accession>A0A5C4U3V7</accession>
<evidence type="ECO:0000256" key="1">
    <source>
        <dbReference type="ARBA" id="ARBA00008725"/>
    </source>
</evidence>
<keyword evidence="2 4" id="KW-0813">Transport</keyword>
<proteinExistence type="inferred from homology"/>
<dbReference type="OrthoDB" id="9801510at2"/>
<gene>
    <name evidence="7" type="primary">pstS</name>
    <name evidence="7" type="ORF">FHE74_08775</name>
</gene>
<dbReference type="InterPro" id="IPR050962">
    <property type="entry name" value="Phosphate-bind_PstS"/>
</dbReference>
<dbReference type="PANTHER" id="PTHR42996:SF1">
    <property type="entry name" value="PHOSPHATE-BINDING PROTEIN PSTS"/>
    <property type="match status" value="1"/>
</dbReference>
<organism evidence="7 8">
    <name type="scientific">Corynebacterium tapiri</name>
    <dbReference type="NCBI Taxonomy" id="1448266"/>
    <lineage>
        <taxon>Bacteria</taxon>
        <taxon>Bacillati</taxon>
        <taxon>Actinomycetota</taxon>
        <taxon>Actinomycetes</taxon>
        <taxon>Mycobacteriales</taxon>
        <taxon>Corynebacteriaceae</taxon>
        <taxon>Corynebacterium</taxon>
    </lineage>
</organism>
<protein>
    <recommendedName>
        <fullName evidence="4">Phosphate-binding protein</fullName>
    </recommendedName>
</protein>
<dbReference type="GO" id="GO:0035435">
    <property type="term" value="P:phosphate ion transmembrane transport"/>
    <property type="evidence" value="ECO:0007669"/>
    <property type="project" value="InterPro"/>
</dbReference>
<dbReference type="InterPro" id="IPR005673">
    <property type="entry name" value="ABC_phos-bd_PstS"/>
</dbReference>
<keyword evidence="3 4" id="KW-0592">Phosphate transport</keyword>
<dbReference type="Gene3D" id="3.40.190.10">
    <property type="entry name" value="Periplasmic binding protein-like II"/>
    <property type="match status" value="2"/>
</dbReference>
<dbReference type="InterPro" id="IPR024370">
    <property type="entry name" value="PBP_domain"/>
</dbReference>
<evidence type="ECO:0000256" key="5">
    <source>
        <dbReference type="SAM" id="SignalP"/>
    </source>
</evidence>
<dbReference type="Proteomes" id="UP000312032">
    <property type="component" value="Unassembled WGS sequence"/>
</dbReference>
<evidence type="ECO:0000259" key="6">
    <source>
        <dbReference type="Pfam" id="PF12849"/>
    </source>
</evidence>
<dbReference type="SUPFAM" id="SSF53850">
    <property type="entry name" value="Periplasmic binding protein-like II"/>
    <property type="match status" value="1"/>
</dbReference>
<dbReference type="EMBL" id="VDHJ01000011">
    <property type="protein sequence ID" value="TNL96109.1"/>
    <property type="molecule type" value="Genomic_DNA"/>
</dbReference>
<dbReference type="NCBIfam" id="TIGR00975">
    <property type="entry name" value="3a0107s03"/>
    <property type="match status" value="1"/>
</dbReference>
<evidence type="ECO:0000256" key="4">
    <source>
        <dbReference type="PIRNR" id="PIRNR002756"/>
    </source>
</evidence>
<dbReference type="RefSeq" id="WP_139466132.1">
    <property type="nucleotide sequence ID" value="NZ_VDHJ01000011.1"/>
</dbReference>
<dbReference type="PROSITE" id="PS51257">
    <property type="entry name" value="PROKAR_LIPOPROTEIN"/>
    <property type="match status" value="1"/>
</dbReference>
<reference evidence="7 8" key="1">
    <citation type="submission" date="2019-06" db="EMBL/GenBank/DDBJ databases">
        <authorList>
            <person name="Li J."/>
        </authorList>
    </citation>
    <scope>NUCLEOTIDE SEQUENCE [LARGE SCALE GENOMIC DNA]</scope>
    <source>
        <strain evidence="7 8">LMG 28165</strain>
    </source>
</reference>
<keyword evidence="5" id="KW-0732">Signal</keyword>
<evidence type="ECO:0000256" key="2">
    <source>
        <dbReference type="ARBA" id="ARBA00022448"/>
    </source>
</evidence>
<dbReference type="GO" id="GO:0042301">
    <property type="term" value="F:phosphate ion binding"/>
    <property type="evidence" value="ECO:0007669"/>
    <property type="project" value="InterPro"/>
</dbReference>
<evidence type="ECO:0000313" key="8">
    <source>
        <dbReference type="Proteomes" id="UP000312032"/>
    </source>
</evidence>
<comment type="similarity">
    <text evidence="1 4">Belongs to the PstS family.</text>
</comment>
<dbReference type="GO" id="GO:0043190">
    <property type="term" value="C:ATP-binding cassette (ABC) transporter complex"/>
    <property type="evidence" value="ECO:0007669"/>
    <property type="project" value="InterPro"/>
</dbReference>
<keyword evidence="8" id="KW-1185">Reference proteome</keyword>
<dbReference type="CDD" id="cd13565">
    <property type="entry name" value="PBP2_PstS"/>
    <property type="match status" value="1"/>
</dbReference>
<feature type="domain" description="PBP" evidence="6">
    <location>
        <begin position="46"/>
        <end position="337"/>
    </location>
</feature>
<feature type="signal peptide" evidence="5">
    <location>
        <begin position="1"/>
        <end position="24"/>
    </location>
</feature>
<sequence length="369" mass="38644">MTRNLKRAATVLGVAAVTSVGLVACSDSNNAGGNDGADVVVPEGLSGATGTLAAEGASSQKNAMEILGPIYSQAVEGAQFNYTSSGSGAGRKAFIGNQVAFAGSDSPLKEEQVEQAKQRCGGNEAWHLPFVIGPVAIAYNLEGVDDLNLSVDTIAKIFKGEIKKWNDPAIAGENEGVELPDENIGVVYRSDESGTSDNFQKFLKAAAPDVWETEGQEFPQAVGEGAEGSTGVATQVKNIPGGITYVEAGYAKQNDLGVANVDFGSGPVELTDEAVNKTLENLEFKGEGHDMVVNSDALFSQKAEGEYPLILTTYEIVCSAGYDENTANQVKDFLTVALENQDAIAQYGFVPVKGSHHDRLAEAIKAINA</sequence>
<evidence type="ECO:0000256" key="3">
    <source>
        <dbReference type="ARBA" id="ARBA00022592"/>
    </source>
</evidence>
<dbReference type="PANTHER" id="PTHR42996">
    <property type="entry name" value="PHOSPHATE-BINDING PROTEIN PSTS"/>
    <property type="match status" value="1"/>
</dbReference>
<name>A0A5C4U3V7_9CORY</name>
<feature type="chain" id="PRO_5038444641" description="Phosphate-binding protein" evidence="5">
    <location>
        <begin position="25"/>
        <end position="369"/>
    </location>
</feature>
<dbReference type="AlphaFoldDB" id="A0A5C4U3V7"/>